<reference evidence="1 2" key="2">
    <citation type="journal article" date="2017" name="Genome Biol.">
        <title>New reference genome sequences of hot pepper reveal the massive evolution of plant disease-resistance genes by retroduplication.</title>
        <authorList>
            <person name="Kim S."/>
            <person name="Park J."/>
            <person name="Yeom S.I."/>
            <person name="Kim Y.M."/>
            <person name="Seo E."/>
            <person name="Kim K.T."/>
            <person name="Kim M.S."/>
            <person name="Lee J.M."/>
            <person name="Cheong K."/>
            <person name="Shin H.S."/>
            <person name="Kim S.B."/>
            <person name="Han K."/>
            <person name="Lee J."/>
            <person name="Park M."/>
            <person name="Lee H.A."/>
            <person name="Lee H.Y."/>
            <person name="Lee Y."/>
            <person name="Oh S."/>
            <person name="Lee J.H."/>
            <person name="Choi E."/>
            <person name="Choi E."/>
            <person name="Lee S.E."/>
            <person name="Jeon J."/>
            <person name="Kim H."/>
            <person name="Choi G."/>
            <person name="Song H."/>
            <person name="Lee J."/>
            <person name="Lee S.C."/>
            <person name="Kwon J.K."/>
            <person name="Lee H.Y."/>
            <person name="Koo N."/>
            <person name="Hong Y."/>
            <person name="Kim R.W."/>
            <person name="Kang W.H."/>
            <person name="Huh J.H."/>
            <person name="Kang B.C."/>
            <person name="Yang T.J."/>
            <person name="Lee Y.H."/>
            <person name="Bennetzen J.L."/>
            <person name="Choi D."/>
        </authorList>
    </citation>
    <scope>NUCLEOTIDE SEQUENCE [LARGE SCALE GENOMIC DNA]</scope>
    <source>
        <strain evidence="2">cv. CM334</strain>
    </source>
</reference>
<dbReference type="Gene3D" id="3.10.10.10">
    <property type="entry name" value="HIV Type 1 Reverse Transcriptase, subunit A, domain 1"/>
    <property type="match status" value="1"/>
</dbReference>
<dbReference type="Gramene" id="PHT25467">
    <property type="protein sequence ID" value="PHT25467"/>
    <property type="gene ID" value="T459_35747"/>
</dbReference>
<protein>
    <submittedName>
        <fullName evidence="1">Uncharacterized protein</fullName>
    </submittedName>
</protein>
<keyword evidence="2" id="KW-1185">Reference proteome</keyword>
<proteinExistence type="predicted"/>
<evidence type="ECO:0000313" key="1">
    <source>
        <dbReference type="EMBL" id="PHT25467.1"/>
    </source>
</evidence>
<comment type="caution">
    <text evidence="1">The sequence shown here is derived from an EMBL/GenBank/DDBJ whole genome shotgun (WGS) entry which is preliminary data.</text>
</comment>
<organism evidence="1 2">
    <name type="scientific">Capsicum annuum</name>
    <name type="common">Capsicum pepper</name>
    <dbReference type="NCBI Taxonomy" id="4072"/>
    <lineage>
        <taxon>Eukaryota</taxon>
        <taxon>Viridiplantae</taxon>
        <taxon>Streptophyta</taxon>
        <taxon>Embryophyta</taxon>
        <taxon>Tracheophyta</taxon>
        <taxon>Spermatophyta</taxon>
        <taxon>Magnoliopsida</taxon>
        <taxon>eudicotyledons</taxon>
        <taxon>Gunneridae</taxon>
        <taxon>Pentapetalae</taxon>
        <taxon>asterids</taxon>
        <taxon>lamiids</taxon>
        <taxon>Solanales</taxon>
        <taxon>Solanaceae</taxon>
        <taxon>Solanoideae</taxon>
        <taxon>Capsiceae</taxon>
        <taxon>Capsicum</taxon>
    </lineage>
</organism>
<sequence length="194" mass="22769">MEIHYKLPKAHVCNNGICLVNDFVITDDITEDIILGIPFVNQIRPYWSDYDGIRTTLLNQTLFFPLLRPLSQEEGHLIKERTVLKINRLLSHINFLKQDIHIKKIEQSLNTPEMITKITNLHKAFEKEICSEFPNAFWERKKHLVELPYIPGFDEQTIPTKARPIQMNHEMMEICKREIDHLLKNGIIRSSNSP</sequence>
<accession>A0A2G2UXR0</accession>
<name>A0A2G2UXR0_CAPAN</name>
<dbReference type="AlphaFoldDB" id="A0A2G2UXR0"/>
<evidence type="ECO:0000313" key="2">
    <source>
        <dbReference type="Proteomes" id="UP000222542"/>
    </source>
</evidence>
<dbReference type="OMA" id="EMMEICK"/>
<dbReference type="EMBL" id="AYRZ02013617">
    <property type="protein sequence ID" value="PHT25467.1"/>
    <property type="molecule type" value="Genomic_DNA"/>
</dbReference>
<dbReference type="Proteomes" id="UP000222542">
    <property type="component" value="Unassembled WGS sequence"/>
</dbReference>
<reference evidence="1 2" key="1">
    <citation type="journal article" date="2014" name="Nat. Genet.">
        <title>Genome sequence of the hot pepper provides insights into the evolution of pungency in Capsicum species.</title>
        <authorList>
            <person name="Kim S."/>
            <person name="Park M."/>
            <person name="Yeom S.I."/>
            <person name="Kim Y.M."/>
            <person name="Lee J.M."/>
            <person name="Lee H.A."/>
            <person name="Seo E."/>
            <person name="Choi J."/>
            <person name="Cheong K."/>
            <person name="Kim K.T."/>
            <person name="Jung K."/>
            <person name="Lee G.W."/>
            <person name="Oh S.K."/>
            <person name="Bae C."/>
            <person name="Kim S.B."/>
            <person name="Lee H.Y."/>
            <person name="Kim S.Y."/>
            <person name="Kim M.S."/>
            <person name="Kang B.C."/>
            <person name="Jo Y.D."/>
            <person name="Yang H.B."/>
            <person name="Jeong H.J."/>
            <person name="Kang W.H."/>
            <person name="Kwon J.K."/>
            <person name="Shin C."/>
            <person name="Lim J.Y."/>
            <person name="Park J.H."/>
            <person name="Huh J.H."/>
            <person name="Kim J.S."/>
            <person name="Kim B.D."/>
            <person name="Cohen O."/>
            <person name="Paran I."/>
            <person name="Suh M.C."/>
            <person name="Lee S.B."/>
            <person name="Kim Y.K."/>
            <person name="Shin Y."/>
            <person name="Noh S.J."/>
            <person name="Park J."/>
            <person name="Seo Y.S."/>
            <person name="Kwon S.Y."/>
            <person name="Kim H.A."/>
            <person name="Park J.M."/>
            <person name="Kim H.J."/>
            <person name="Choi S.B."/>
            <person name="Bosland P.W."/>
            <person name="Reeves G."/>
            <person name="Jo S.H."/>
            <person name="Lee B.W."/>
            <person name="Cho H.T."/>
            <person name="Choi H.S."/>
            <person name="Lee M.S."/>
            <person name="Yu Y."/>
            <person name="Do Choi Y."/>
            <person name="Park B.S."/>
            <person name="van Deynze A."/>
            <person name="Ashrafi H."/>
            <person name="Hill T."/>
            <person name="Kim W.T."/>
            <person name="Pai H.S."/>
            <person name="Ahn H.K."/>
            <person name="Yeam I."/>
            <person name="Giovannoni J.J."/>
            <person name="Rose J.K."/>
            <person name="Sorensen I."/>
            <person name="Lee S.J."/>
            <person name="Kim R.W."/>
            <person name="Choi I.Y."/>
            <person name="Choi B.S."/>
            <person name="Lim J.S."/>
            <person name="Lee Y.H."/>
            <person name="Choi D."/>
        </authorList>
    </citation>
    <scope>NUCLEOTIDE SEQUENCE [LARGE SCALE GENOMIC DNA]</scope>
    <source>
        <strain evidence="2">cv. CM334</strain>
    </source>
</reference>
<gene>
    <name evidence="1" type="ORF">T459_35747</name>
</gene>